<protein>
    <submittedName>
        <fullName evidence="1">Ribonuclease Z</fullName>
    </submittedName>
</protein>
<proteinExistence type="predicted"/>
<evidence type="ECO:0000313" key="2">
    <source>
        <dbReference type="Proteomes" id="UP000284465"/>
    </source>
</evidence>
<organism evidence="1 2">
    <name type="scientific">Roseburia intestinalis</name>
    <dbReference type="NCBI Taxonomy" id="166486"/>
    <lineage>
        <taxon>Bacteria</taxon>
        <taxon>Bacillati</taxon>
        <taxon>Bacillota</taxon>
        <taxon>Clostridia</taxon>
        <taxon>Lachnospirales</taxon>
        <taxon>Lachnospiraceae</taxon>
        <taxon>Roseburia</taxon>
    </lineage>
</organism>
<sequence>MIVCVAVDDNRGMMFNNRRQSQDKILRKYLLNMVNGRKIWINNYTAKQFEFPLTGNIAVDENFLDKACEEDFCFVENLSLEKYKERIKEIILFKWNRIYPADMYFDIPLVENEWKLTYVDEFEGNSHEKITMEEWKRESI</sequence>
<dbReference type="RefSeq" id="WP_118591803.1">
    <property type="nucleotide sequence ID" value="NZ_QSFP01000013.1"/>
</dbReference>
<gene>
    <name evidence="1" type="ORF">DW927_12165</name>
</gene>
<evidence type="ECO:0000313" key="1">
    <source>
        <dbReference type="EMBL" id="RHA66286.1"/>
    </source>
</evidence>
<dbReference type="AlphaFoldDB" id="A0A3R6DX03"/>
<dbReference type="EMBL" id="QSFP01000013">
    <property type="protein sequence ID" value="RHA66286.1"/>
    <property type="molecule type" value="Genomic_DNA"/>
</dbReference>
<name>A0A3R6DX03_9FIRM</name>
<accession>A0A3R6DX03</accession>
<reference evidence="1 2" key="1">
    <citation type="submission" date="2018-08" db="EMBL/GenBank/DDBJ databases">
        <title>A genome reference for cultivated species of the human gut microbiota.</title>
        <authorList>
            <person name="Zou Y."/>
            <person name="Xue W."/>
            <person name="Luo G."/>
        </authorList>
    </citation>
    <scope>NUCLEOTIDE SEQUENCE [LARGE SCALE GENOMIC DNA]</scope>
    <source>
        <strain evidence="1 2">AM43-11</strain>
    </source>
</reference>
<comment type="caution">
    <text evidence="1">The sequence shown here is derived from an EMBL/GenBank/DDBJ whole genome shotgun (WGS) entry which is preliminary data.</text>
</comment>
<dbReference type="Proteomes" id="UP000284465">
    <property type="component" value="Unassembled WGS sequence"/>
</dbReference>